<gene>
    <name evidence="3" type="ORF">Nstercoris_02028</name>
</gene>
<dbReference type="InterPro" id="IPR019251">
    <property type="entry name" value="DUF2231_TM"/>
</dbReference>
<evidence type="ECO:0000313" key="4">
    <source>
        <dbReference type="Proteomes" id="UP000316473"/>
    </source>
</evidence>
<feature type="transmembrane region" description="Helical" evidence="1">
    <location>
        <begin position="35"/>
        <end position="58"/>
    </location>
</feature>
<protein>
    <recommendedName>
        <fullName evidence="2">DUF2231 domain-containing protein</fullName>
    </recommendedName>
</protein>
<feature type="transmembrane region" description="Helical" evidence="1">
    <location>
        <begin position="78"/>
        <end position="96"/>
    </location>
</feature>
<feature type="transmembrane region" description="Helical" evidence="1">
    <location>
        <begin position="102"/>
        <end position="125"/>
    </location>
</feature>
<reference evidence="3 4" key="1">
    <citation type="submission" date="2019-06" db="EMBL/GenBank/DDBJ databases">
        <title>Nitrosomonas stercoris KYUHI-S whole genome shotgun sequence.</title>
        <authorList>
            <person name="Nakagawa T."/>
            <person name="Tsuchiya Y."/>
            <person name="Takahashi R."/>
        </authorList>
    </citation>
    <scope>NUCLEOTIDE SEQUENCE [LARGE SCALE GENOMIC DNA]</scope>
    <source>
        <strain evidence="3 4">KYUHI-S</strain>
    </source>
</reference>
<feature type="domain" description="DUF2231" evidence="2">
    <location>
        <begin position="2"/>
        <end position="137"/>
    </location>
</feature>
<dbReference type="AlphaFoldDB" id="A0A4Y1YNL0"/>
<name>A0A4Y1YNL0_9PROT</name>
<dbReference type="EMBL" id="AP019755">
    <property type="protein sequence ID" value="BBL35752.1"/>
    <property type="molecule type" value="Genomic_DNA"/>
</dbReference>
<keyword evidence="1" id="KW-1133">Transmembrane helix</keyword>
<proteinExistence type="predicted"/>
<accession>A0A4Y1YNL0</accession>
<dbReference type="Pfam" id="PF09990">
    <property type="entry name" value="DUF2231"/>
    <property type="match status" value="1"/>
</dbReference>
<evidence type="ECO:0000256" key="1">
    <source>
        <dbReference type="SAM" id="Phobius"/>
    </source>
</evidence>
<evidence type="ECO:0000259" key="2">
    <source>
        <dbReference type="Pfam" id="PF09990"/>
    </source>
</evidence>
<keyword evidence="1" id="KW-0812">Transmembrane</keyword>
<keyword evidence="4" id="KW-1185">Reference proteome</keyword>
<dbReference type="Proteomes" id="UP000316473">
    <property type="component" value="Chromosome"/>
</dbReference>
<dbReference type="KEGG" id="nst:Nstercoris_02028"/>
<feature type="transmembrane region" description="Helical" evidence="1">
    <location>
        <begin position="7"/>
        <end position="29"/>
    </location>
</feature>
<organism evidence="3 4">
    <name type="scientific">Nitrosomonas stercoris</name>
    <dbReference type="NCBI Taxonomy" id="1444684"/>
    <lineage>
        <taxon>Bacteria</taxon>
        <taxon>Pseudomonadati</taxon>
        <taxon>Pseudomonadota</taxon>
        <taxon>Betaproteobacteria</taxon>
        <taxon>Nitrosomonadales</taxon>
        <taxon>Nitrosomonadaceae</taxon>
        <taxon>Nitrosomonas</taxon>
    </lineage>
</organism>
<sequence>MKHPIHPLLVHFPVATWVIATFCDIASFFRTDELMSQVAGVLLVIGVVTALLAMVAGLMELAKIDQQSPAMKVANQHMLLMMVSWSLYAVSLFMRLEGTQLVQPGLVAIILSIAGLFVLCVAGWFGGRLVYEYGVGSYASHYSDSDHS</sequence>
<evidence type="ECO:0000313" key="3">
    <source>
        <dbReference type="EMBL" id="BBL35752.1"/>
    </source>
</evidence>
<keyword evidence="1" id="KW-0472">Membrane</keyword>